<dbReference type="GO" id="GO:0008483">
    <property type="term" value="F:transaminase activity"/>
    <property type="evidence" value="ECO:0007669"/>
    <property type="project" value="UniProtKB-KW"/>
</dbReference>
<evidence type="ECO:0000313" key="7">
    <source>
        <dbReference type="Proteomes" id="UP000214365"/>
    </source>
</evidence>
<comment type="caution">
    <text evidence="6">The sequence shown here is derived from an EMBL/GenBank/DDBJ whole genome shotgun (WGS) entry which is preliminary data.</text>
</comment>
<dbReference type="PANTHER" id="PTHR43094">
    <property type="entry name" value="AMINOTRANSFERASE"/>
    <property type="match status" value="1"/>
</dbReference>
<dbReference type="Gene3D" id="3.90.1150.10">
    <property type="entry name" value="Aspartate Aminotransferase, domain 1"/>
    <property type="match status" value="1"/>
</dbReference>
<dbReference type="GO" id="GO:0030170">
    <property type="term" value="F:pyridoxal phosphate binding"/>
    <property type="evidence" value="ECO:0007669"/>
    <property type="project" value="InterPro"/>
</dbReference>
<sequence>MENLSQIDIKSHLHPFTPISEDRTPGRIVDHAEGIRIRDQHGRTYVDAISGLWCVNVGYGNRQIADAIQQASRTVSFAPTMFGASNEYATRLADRLLRLCSGASGMRKVFFGHSGSDANETALKLARLYFLASGQPMRTKFISCWDSYHGTTLATASLSGLPGHHRNFALPDPSFLHVSAPDVFDALTRRGFSSEDDYVDFLVKEMEDTIIAAGGGDKVAAFFVEPLMAVGGILPPPSNYFPRIKEVLDRHDILLVIDDVVCAFGRLGHWFGWETTGVQPDMVSLAKGLTSGCVPMSATLVGERVWSVLEQHQDQIGVFGHGFTMSGHPVAAAAALANIEVIERENLLSKGKDTGNVLLYTVRNATRYIPTVVNVRGRGLLVGIELAGVQASEVAQKCLDLGLIVRAIVGRNTIALAPPLITSEDDILKIVGTIRKVLVESNI</sequence>
<dbReference type="InterPro" id="IPR015421">
    <property type="entry name" value="PyrdxlP-dep_Trfase_major"/>
</dbReference>
<dbReference type="EMBL" id="LFMY01000022">
    <property type="protein sequence ID" value="OKL55310.1"/>
    <property type="molecule type" value="Genomic_DNA"/>
</dbReference>
<dbReference type="GeneID" id="31009168"/>
<reference evidence="6 7" key="1">
    <citation type="submission" date="2015-06" db="EMBL/GenBank/DDBJ databases">
        <title>Talaromyces atroroseus IBT 11181 draft genome.</title>
        <authorList>
            <person name="Rasmussen K.B."/>
            <person name="Rasmussen S."/>
            <person name="Petersen B."/>
            <person name="Sicheritz-Ponten T."/>
            <person name="Mortensen U.H."/>
            <person name="Thrane U."/>
        </authorList>
    </citation>
    <scope>NUCLEOTIDE SEQUENCE [LARGE SCALE GENOMIC DNA]</scope>
    <source>
        <strain evidence="6 7">IBT 11181</strain>
    </source>
</reference>
<dbReference type="FunFam" id="3.40.640.10:FF:000014">
    <property type="entry name" value="Adenosylmethionine-8-amino-7-oxononanoate aminotransferase, probable"/>
    <property type="match status" value="1"/>
</dbReference>
<evidence type="ECO:0000256" key="4">
    <source>
        <dbReference type="ARBA" id="ARBA00022898"/>
    </source>
</evidence>
<evidence type="ECO:0000256" key="3">
    <source>
        <dbReference type="ARBA" id="ARBA00022679"/>
    </source>
</evidence>
<protein>
    <recommendedName>
        <fullName evidence="8">Aminotransferase</fullName>
    </recommendedName>
</protein>
<evidence type="ECO:0000256" key="2">
    <source>
        <dbReference type="ARBA" id="ARBA00022576"/>
    </source>
</evidence>
<dbReference type="InterPro" id="IPR015424">
    <property type="entry name" value="PyrdxlP-dep_Trfase"/>
</dbReference>
<dbReference type="SUPFAM" id="SSF53383">
    <property type="entry name" value="PLP-dependent transferases"/>
    <property type="match status" value="1"/>
</dbReference>
<dbReference type="Proteomes" id="UP000214365">
    <property type="component" value="Unassembled WGS sequence"/>
</dbReference>
<comment type="similarity">
    <text evidence="1 5">Belongs to the class-III pyridoxal-phosphate-dependent aminotransferase family.</text>
</comment>
<evidence type="ECO:0000313" key="6">
    <source>
        <dbReference type="EMBL" id="OKL55310.1"/>
    </source>
</evidence>
<evidence type="ECO:0000256" key="1">
    <source>
        <dbReference type="ARBA" id="ARBA00008954"/>
    </source>
</evidence>
<dbReference type="InterPro" id="IPR049704">
    <property type="entry name" value="Aminotrans_3_PPA_site"/>
</dbReference>
<keyword evidence="7" id="KW-1185">Reference proteome</keyword>
<name>A0A1Q5Q6E0_TALAT</name>
<dbReference type="Gene3D" id="3.40.640.10">
    <property type="entry name" value="Type I PLP-dependent aspartate aminotransferase-like (Major domain)"/>
    <property type="match status" value="1"/>
</dbReference>
<dbReference type="InterPro" id="IPR005814">
    <property type="entry name" value="Aminotrans_3"/>
</dbReference>
<gene>
    <name evidence="6" type="ORF">UA08_09412</name>
</gene>
<keyword evidence="3" id="KW-0808">Transferase</keyword>
<dbReference type="OrthoDB" id="4540425at2759"/>
<dbReference type="Pfam" id="PF00202">
    <property type="entry name" value="Aminotran_3"/>
    <property type="match status" value="1"/>
</dbReference>
<dbReference type="InterPro" id="IPR015422">
    <property type="entry name" value="PyrdxlP-dep_Trfase_small"/>
</dbReference>
<evidence type="ECO:0000256" key="5">
    <source>
        <dbReference type="RuleBase" id="RU003560"/>
    </source>
</evidence>
<dbReference type="RefSeq" id="XP_020115431.1">
    <property type="nucleotide sequence ID" value="XM_020265344.1"/>
</dbReference>
<dbReference type="CDD" id="cd00610">
    <property type="entry name" value="OAT_like"/>
    <property type="match status" value="1"/>
</dbReference>
<dbReference type="PIRSF" id="PIRSF000521">
    <property type="entry name" value="Transaminase_4ab_Lys_Orn"/>
    <property type="match status" value="1"/>
</dbReference>
<proteinExistence type="inferred from homology"/>
<keyword evidence="2" id="KW-0032">Aminotransferase</keyword>
<dbReference type="STRING" id="1441469.A0A1Q5Q6E0"/>
<dbReference type="PROSITE" id="PS00600">
    <property type="entry name" value="AA_TRANSFER_CLASS_3"/>
    <property type="match status" value="1"/>
</dbReference>
<dbReference type="PANTHER" id="PTHR43094:SF1">
    <property type="entry name" value="AMINOTRANSFERASE CLASS-III"/>
    <property type="match status" value="1"/>
</dbReference>
<evidence type="ECO:0008006" key="8">
    <source>
        <dbReference type="Google" id="ProtNLM"/>
    </source>
</evidence>
<organism evidence="6 7">
    <name type="scientific">Talaromyces atroroseus</name>
    <dbReference type="NCBI Taxonomy" id="1441469"/>
    <lineage>
        <taxon>Eukaryota</taxon>
        <taxon>Fungi</taxon>
        <taxon>Dikarya</taxon>
        <taxon>Ascomycota</taxon>
        <taxon>Pezizomycotina</taxon>
        <taxon>Eurotiomycetes</taxon>
        <taxon>Eurotiomycetidae</taxon>
        <taxon>Eurotiales</taxon>
        <taxon>Trichocomaceae</taxon>
        <taxon>Talaromyces</taxon>
        <taxon>Talaromyces sect. Trachyspermi</taxon>
    </lineage>
</organism>
<dbReference type="AlphaFoldDB" id="A0A1Q5Q6E0"/>
<keyword evidence="4 5" id="KW-0663">Pyridoxal phosphate</keyword>
<accession>A0A1Q5Q6E0</accession>